<feature type="region of interest" description="Disordered" evidence="1">
    <location>
        <begin position="827"/>
        <end position="896"/>
    </location>
</feature>
<dbReference type="RefSeq" id="XP_002946286.1">
    <property type="nucleotide sequence ID" value="XM_002946240.1"/>
</dbReference>
<feature type="compositionally biased region" description="Pro residues" evidence="1">
    <location>
        <begin position="1325"/>
        <end position="1337"/>
    </location>
</feature>
<dbReference type="Pfam" id="PF00855">
    <property type="entry name" value="PWWP"/>
    <property type="match status" value="1"/>
</dbReference>
<dbReference type="EMBL" id="GL378323">
    <property type="protein sequence ID" value="EFJ53281.1"/>
    <property type="molecule type" value="Genomic_DNA"/>
</dbReference>
<evidence type="ECO:0000313" key="4">
    <source>
        <dbReference type="Proteomes" id="UP000001058"/>
    </source>
</evidence>
<feature type="domain" description="PWWP" evidence="2">
    <location>
        <begin position="10"/>
        <end position="75"/>
    </location>
</feature>
<dbReference type="GeneID" id="9625564"/>
<feature type="region of interest" description="Disordered" evidence="1">
    <location>
        <begin position="635"/>
        <end position="682"/>
    </location>
</feature>
<feature type="compositionally biased region" description="Basic residues" evidence="1">
    <location>
        <begin position="1217"/>
        <end position="1235"/>
    </location>
</feature>
<evidence type="ECO:0000259" key="2">
    <source>
        <dbReference type="PROSITE" id="PS50812"/>
    </source>
</evidence>
<dbReference type="Gene3D" id="2.30.30.140">
    <property type="match status" value="1"/>
</dbReference>
<evidence type="ECO:0000313" key="3">
    <source>
        <dbReference type="EMBL" id="EFJ53281.1"/>
    </source>
</evidence>
<accession>D8TIP8</accession>
<dbReference type="SMART" id="SM00293">
    <property type="entry name" value="PWWP"/>
    <property type="match status" value="1"/>
</dbReference>
<evidence type="ECO:0000256" key="1">
    <source>
        <dbReference type="SAM" id="MobiDB-lite"/>
    </source>
</evidence>
<keyword evidence="4" id="KW-1185">Reference proteome</keyword>
<feature type="region of interest" description="Disordered" evidence="1">
    <location>
        <begin position="904"/>
        <end position="923"/>
    </location>
</feature>
<feature type="region of interest" description="Disordered" evidence="1">
    <location>
        <begin position="962"/>
        <end position="1023"/>
    </location>
</feature>
<dbReference type="SUPFAM" id="SSF63748">
    <property type="entry name" value="Tudor/PWWP/MBT"/>
    <property type="match status" value="1"/>
</dbReference>
<feature type="region of interest" description="Disordered" evidence="1">
    <location>
        <begin position="386"/>
        <end position="480"/>
    </location>
</feature>
<feature type="compositionally biased region" description="Low complexity" evidence="1">
    <location>
        <begin position="1185"/>
        <end position="1200"/>
    </location>
</feature>
<feature type="region of interest" description="Disordered" evidence="1">
    <location>
        <begin position="720"/>
        <end position="754"/>
    </location>
</feature>
<dbReference type="Proteomes" id="UP000001058">
    <property type="component" value="Unassembled WGS sequence"/>
</dbReference>
<feature type="region of interest" description="Disordered" evidence="1">
    <location>
        <begin position="533"/>
        <end position="594"/>
    </location>
</feature>
<feature type="compositionally biased region" description="Low complexity" evidence="1">
    <location>
        <begin position="978"/>
        <end position="989"/>
    </location>
</feature>
<gene>
    <name evidence="3" type="ORF">VOLCADRAFT_86409</name>
</gene>
<protein>
    <recommendedName>
        <fullName evidence="2">PWWP domain-containing protein</fullName>
    </recommendedName>
</protein>
<feature type="compositionally biased region" description="Polar residues" evidence="1">
    <location>
        <begin position="1202"/>
        <end position="1216"/>
    </location>
</feature>
<dbReference type="eggNOG" id="ENOG502RREV">
    <property type="taxonomic scope" value="Eukaryota"/>
</dbReference>
<feature type="region of interest" description="Disordered" evidence="1">
    <location>
        <begin position="1185"/>
        <end position="1285"/>
    </location>
</feature>
<feature type="compositionally biased region" description="Low complexity" evidence="1">
    <location>
        <begin position="668"/>
        <end position="678"/>
    </location>
</feature>
<dbReference type="CDD" id="cd05162">
    <property type="entry name" value="PWWP"/>
    <property type="match status" value="1"/>
</dbReference>
<dbReference type="PANTHER" id="PTHR10688">
    <property type="entry name" value="PWWP DOMAIN-CONTAINING PROTEIN"/>
    <property type="match status" value="1"/>
</dbReference>
<dbReference type="InterPro" id="IPR000313">
    <property type="entry name" value="PWWP_dom"/>
</dbReference>
<dbReference type="InterPro" id="IPR052657">
    <property type="entry name" value="PDP_family_Arabidopsis"/>
</dbReference>
<proteinExistence type="predicted"/>
<feature type="region of interest" description="Disordered" evidence="1">
    <location>
        <begin position="319"/>
        <end position="341"/>
    </location>
</feature>
<feature type="compositionally biased region" description="Gly residues" evidence="1">
    <location>
        <begin position="964"/>
        <end position="977"/>
    </location>
</feature>
<feature type="region of interest" description="Disordered" evidence="1">
    <location>
        <begin position="131"/>
        <end position="202"/>
    </location>
</feature>
<feature type="region of interest" description="Disordered" evidence="1">
    <location>
        <begin position="1317"/>
        <end position="1350"/>
    </location>
</feature>
<feature type="region of interest" description="Disordered" evidence="1">
    <location>
        <begin position="1144"/>
        <end position="1173"/>
    </location>
</feature>
<feature type="compositionally biased region" description="Low complexity" evidence="1">
    <location>
        <begin position="454"/>
        <end position="476"/>
    </location>
</feature>
<reference evidence="3 4" key="1">
    <citation type="journal article" date="2010" name="Science">
        <title>Genomic analysis of organismal complexity in the multicellular green alga Volvox carteri.</title>
        <authorList>
            <person name="Prochnik S.E."/>
            <person name="Umen J."/>
            <person name="Nedelcu A.M."/>
            <person name="Hallmann A."/>
            <person name="Miller S.M."/>
            <person name="Nishii I."/>
            <person name="Ferris P."/>
            <person name="Kuo A."/>
            <person name="Mitros T."/>
            <person name="Fritz-Laylin L.K."/>
            <person name="Hellsten U."/>
            <person name="Chapman J."/>
            <person name="Simakov O."/>
            <person name="Rensing S.A."/>
            <person name="Terry A."/>
            <person name="Pangilinan J."/>
            <person name="Kapitonov V."/>
            <person name="Jurka J."/>
            <person name="Salamov A."/>
            <person name="Shapiro H."/>
            <person name="Schmutz J."/>
            <person name="Grimwood J."/>
            <person name="Lindquist E."/>
            <person name="Lucas S."/>
            <person name="Grigoriev I.V."/>
            <person name="Schmitt R."/>
            <person name="Kirk D."/>
            <person name="Rokhsar D.S."/>
        </authorList>
    </citation>
    <scope>NUCLEOTIDE SEQUENCE [LARGE SCALE GENOMIC DNA]</scope>
    <source>
        <strain evidence="4">f. Nagariensis / Eve</strain>
    </source>
</reference>
<feature type="compositionally biased region" description="Low complexity" evidence="1">
    <location>
        <begin position="536"/>
        <end position="545"/>
    </location>
</feature>
<dbReference type="STRING" id="3068.D8TIP8"/>
<name>D8TIP8_VOLCA</name>
<dbReference type="InParanoid" id="D8TIP8"/>
<dbReference type="OrthoDB" id="1927282at2759"/>
<organism evidence="4">
    <name type="scientific">Volvox carteri f. nagariensis</name>
    <dbReference type="NCBI Taxonomy" id="3068"/>
    <lineage>
        <taxon>Eukaryota</taxon>
        <taxon>Viridiplantae</taxon>
        <taxon>Chlorophyta</taxon>
        <taxon>core chlorophytes</taxon>
        <taxon>Chlorophyceae</taxon>
        <taxon>CS clade</taxon>
        <taxon>Chlamydomonadales</taxon>
        <taxon>Volvocaceae</taxon>
        <taxon>Volvox</taxon>
    </lineage>
</organism>
<dbReference type="PROSITE" id="PS50812">
    <property type="entry name" value="PWWP"/>
    <property type="match status" value="1"/>
</dbReference>
<feature type="region of interest" description="Disordered" evidence="1">
    <location>
        <begin position="1081"/>
        <end position="1103"/>
    </location>
</feature>
<feature type="compositionally biased region" description="Pro residues" evidence="1">
    <location>
        <begin position="739"/>
        <end position="754"/>
    </location>
</feature>
<sequence>MEAPYPAQLVGWVVWGKVKSLPWWPGQVMHPSKGPPEVRKMAAMKSNAAKLLVMFLGDNKYAFLPWESVVDFSEHKERHSSTNYASKYWKLGVEEAEELLARRAGLQPSTDHQPVDFATKKTNFSNLAKAWVGGSGSTGRQQCSSGAAGRTTERNKASTAQLEASKIGAPSATTPPDAKAAAHATKSQHRAGGTATDDGRPKSIGGVMLEWARYMPQVAATRKSAELSSSDATIRFARRLARGEELSEVNPDDQLALQRLHSFALQQRLRGVDALVRPATGLTAANPDDGSKPGAVITRQQQQAGDVACFGSSAGAGGDLKDADSASSGPLSPRGPPRHAASGLVATTQPVVVQETFTISDAAAVPVPARVVEMLLKSLTGPAAVTETAAPGGTATCPSPRARRAAAGSGAGGGGGSPSPDEARTTGTDTGAAGVEVKPTGTADGDDGDGDNGGKAADAQDAAAAAERAGSPAAAGGADGGLQPAAVVSLQGGGAAVADSAEEETILEVDVALRVNGKLLPYLSVGEQLLLRTRRSSSSSSSPRPGTQQELGGGSGDGGSTPQRPVALSSIAKRPEQQRHGQQRQSGQSAALMSMGDAAEIPTPAPAAEITVAAAAAAAAAAFVKEVDGMPAAAAAAATREMSPSDGPHPGARPHEGGRQAPTQPLGQQQQEQQQEKQGVAETVPAACAPAGADADNAAPMTEAPSAAAAAAVAANPAAVQGTPGAPARAEDQAALCPSPVPVSPPPTAAAPNSPPAAAAAAAISNAAATIDLSRSLAPWLRGEVRVTCWTVCAPRLLLVAVSADRKRDGGLGGIKREARLLLAEAKERRAASPGGPDDDLAEGAGGEQQLKRRLRSATSPPAPAAVQALGQSPASGSAGGTGRKSSPPPPPLLHTGTAAAAVVHQGKAQQQQHQAEAAKAAGGLPQISATGPAAAALMRSRLLQQKRQASAAEAAAVAATAGAGSGNGGAGTGGTQQPGSDASKSASSAGGGGGTDTRPSKKVKLVRFPGPPVGGNVAAPCSASRVSSGGLPAAAAAAAAAATGAAAAPAGGASAQTDGSGAPAARRRVSYSQLMLNSGGDALDDSQRYGGGRGTGASATGNAGYSCSSYDADWELSYPPWLPQPAQRGAFITVSHLLLNKNRPTQNHHSHHSHQFQTHKADHVPGNYHRNHQHNAPQQVVLQGARGNAATTAAAAAGGQLSHSTFRQPNYNHSYNQHHHHHSHHHHHHHHHHDGQHTIHPIASPRNNGGGGGGRAGSRRSSGHDAWQRDETEELPYPERRMDGWSSDAGTALDIEYGTGAASAAAWLSTSAYGVAQAPTSGTVPPPPPPPPPPPLGGGGSVTDASVSTAPAGFGACEQILLDIRVGDETDAEGPTDPQRRLSGGGAPGDAAIAVTIHLPPRDTAATAVPPPGAPPPPLMVGASYGSVTAGYLPLPHITSYVDLAVAAAILADRHMYVCESAALKPNGAAETEAQQPQSGATAAGEGATVGAAAEGVSGGGAVAAAAARPTLCEGEVVRLRQECDTLREQVKLRLAPGSLDPLPQQQLPYAELVAQVSERILALALQLPSLSGPTKQTFIQYSRTLMQEAAACSQETTVMATMATSAPPQAAAAAATAVFPADDGVTPAVPAAASSASSVSSGRSLAVARVAADLVRSAAAPGLPLHPEDRWAFINLAAELLRP</sequence>
<dbReference type="KEGG" id="vcn:VOLCADRAFT_86409"/>
<feature type="compositionally biased region" description="Low complexity" evidence="1">
    <location>
        <begin position="425"/>
        <end position="434"/>
    </location>
</feature>